<evidence type="ECO:0000259" key="5">
    <source>
        <dbReference type="Pfam" id="PF17210"/>
    </source>
</evidence>
<dbReference type="Gene3D" id="2.60.40.10">
    <property type="entry name" value="Immunoglobulins"/>
    <property type="match status" value="5"/>
</dbReference>
<dbReference type="InterPro" id="IPR033764">
    <property type="entry name" value="Sdr_B"/>
</dbReference>
<comment type="caution">
    <text evidence="6">The sequence shown here is derived from an EMBL/GenBank/DDBJ whole genome shotgun (WGS) entry which is preliminary data.</text>
</comment>
<keyword evidence="3" id="KW-0964">Secreted</keyword>
<dbReference type="InterPro" id="IPR013783">
    <property type="entry name" value="Ig-like_fold"/>
</dbReference>
<dbReference type="RefSeq" id="WP_172190170.1">
    <property type="nucleotide sequence ID" value="NZ_CAWPPK010000294.1"/>
</dbReference>
<evidence type="ECO:0000256" key="3">
    <source>
        <dbReference type="ARBA" id="ARBA00022525"/>
    </source>
</evidence>
<dbReference type="PANTHER" id="PTHR36108">
    <property type="entry name" value="COLOSSIN-B-RELATED"/>
    <property type="match status" value="1"/>
</dbReference>
<dbReference type="Pfam" id="PF17210">
    <property type="entry name" value="SdrD_B"/>
    <property type="match status" value="3"/>
</dbReference>
<feature type="domain" description="SD-repeat containing protein B" evidence="5">
    <location>
        <begin position="472"/>
        <end position="560"/>
    </location>
</feature>
<comment type="subcellular location">
    <subcellularLocation>
        <location evidence="1">Secreted</location>
    </subcellularLocation>
</comment>
<dbReference type="Proteomes" id="UP000702425">
    <property type="component" value="Unassembled WGS sequence"/>
</dbReference>
<gene>
    <name evidence="6" type="primary">sdrD_2</name>
    <name evidence="6" type="ORF">E5S67_04007</name>
</gene>
<accession>A0ABX2D0W6</accession>
<sequence length="868" mass="91727">MADLDLTNLDERSALQLQPVVVGNAGPAILGIKFFDQNRDGIRQPTEIGLANVPILLESATSTNGVFDAGTGEVSTTTDANGSFSFINLVPGNYVLTETVIPGNLTPTTPNPLAVTVGNRNVNVFFGNGPVETPLGSRIVGCKYLDIDADGFRDGNEPGIKNVRIYIDSNGNGQRDTGEANTLTDKNGAWSFNVAPGTYKIREERIRRQINSVTGLEVNDPSAEPLETQDFPQSTPPGNVPVLDVTVAAGQTFACAQVGDTPLYQIEVNKFRDIDRSGTRNVVNGVLEPPIARVPFILDVNANGRWDGAGSEPIAITDANGVVTFKDLRAGDYRVLEIFPGVLPAEVGGGAPGNLNAPVATTPNPTLVSAPGPQARFQGTISREQPLLVADSTYTLKPNDPRFVDTNRDGVQQAGERSIATTGERPIFAAPVTTLPAPNPQPSLTFSPVGATQGIGSNAGVGNTLPIINVFKYNDLNANGRFEPTQGELPINGVTVFLDTNNDGTPNTGEQQLTTNEQGRAAFTNLTPGNYVVREVVPPNFSASTADRVDVTLSNQDANVTFANTPSSNITGCKFEDFNLNGYRDGNEPAIAGVTIFIDSNSDGQLQANEATTTTNEFGVFAFNNLRPGTYSIREVTPPGYFQTTQPVDVVLGANQTFTCALVGNSRRYDLLVPKFRDDNRNGVRDGNEPPLADVPFTLDFNGNGRYDAATEPLVRTDAAGIARFNNLSPATYSVLEVFDTPGVPNNFPIRTGPNPVSFDVPGPNTTPTVVVPTPTATTDPVTGGTGVVTGSSIPDPLNNPGRSAAALVQASSADSLLAPESADVSSFVDFNELKDSTSSLIELFLAEQGLPQLLLAAPTQNASTSLF</sequence>
<evidence type="ECO:0000256" key="2">
    <source>
        <dbReference type="ARBA" id="ARBA00007257"/>
    </source>
</evidence>
<evidence type="ECO:0000313" key="6">
    <source>
        <dbReference type="EMBL" id="NQE36244.1"/>
    </source>
</evidence>
<feature type="domain" description="SD-repeat containing protein B" evidence="5">
    <location>
        <begin position="34"/>
        <end position="111"/>
    </location>
</feature>
<organism evidence="6 7">
    <name type="scientific">Microcoleus asticus IPMA8</name>
    <dbReference type="NCBI Taxonomy" id="2563858"/>
    <lineage>
        <taxon>Bacteria</taxon>
        <taxon>Bacillati</taxon>
        <taxon>Cyanobacteriota</taxon>
        <taxon>Cyanophyceae</taxon>
        <taxon>Oscillatoriophycideae</taxon>
        <taxon>Oscillatoriales</taxon>
        <taxon>Microcoleaceae</taxon>
        <taxon>Microcoleus</taxon>
        <taxon>Microcoleus asticus</taxon>
    </lineage>
</organism>
<dbReference type="SUPFAM" id="SSF117074">
    <property type="entry name" value="Hypothetical protein PA1324"/>
    <property type="match status" value="6"/>
</dbReference>
<dbReference type="EMBL" id="SRRZ01000078">
    <property type="protein sequence ID" value="NQE36244.1"/>
    <property type="molecule type" value="Genomic_DNA"/>
</dbReference>
<protein>
    <submittedName>
        <fullName evidence="6">Serine-aspartate repeat-containing protein D</fullName>
    </submittedName>
</protein>
<name>A0ABX2D0W6_9CYAN</name>
<keyword evidence="7" id="KW-1185">Reference proteome</keyword>
<evidence type="ECO:0000256" key="4">
    <source>
        <dbReference type="ARBA" id="ARBA00022729"/>
    </source>
</evidence>
<comment type="similarity">
    <text evidence="2">Belongs to the serine-aspartate repeat-containing protein (SDr) family.</text>
</comment>
<evidence type="ECO:0000256" key="1">
    <source>
        <dbReference type="ARBA" id="ARBA00004613"/>
    </source>
</evidence>
<keyword evidence="4" id="KW-0732">Signal</keyword>
<reference evidence="6 7" key="1">
    <citation type="journal article" date="2020" name="Sci. Rep.">
        <title>A novel cyanobacterial geosmin producer, revising GeoA distribution and dispersion patterns in Bacteria.</title>
        <authorList>
            <person name="Churro C."/>
            <person name="Semedo-Aguiar A.P."/>
            <person name="Silva A.D."/>
            <person name="Pereira-Leal J.B."/>
            <person name="Leite R.B."/>
        </authorList>
    </citation>
    <scope>NUCLEOTIDE SEQUENCE [LARGE SCALE GENOMIC DNA]</scope>
    <source>
        <strain evidence="6 7">IPMA8</strain>
    </source>
</reference>
<dbReference type="PANTHER" id="PTHR36108:SF13">
    <property type="entry name" value="COLOSSIN-B-RELATED"/>
    <property type="match status" value="1"/>
</dbReference>
<evidence type="ECO:0000313" key="7">
    <source>
        <dbReference type="Proteomes" id="UP000702425"/>
    </source>
</evidence>
<feature type="domain" description="SD-repeat containing protein B" evidence="5">
    <location>
        <begin position="575"/>
        <end position="646"/>
    </location>
</feature>
<proteinExistence type="inferred from homology"/>